<evidence type="ECO:0000313" key="1">
    <source>
        <dbReference type="EMBL" id="AWN41396.1"/>
    </source>
</evidence>
<protein>
    <submittedName>
        <fullName evidence="1">Uncharacterized protein</fullName>
    </submittedName>
</protein>
<gene>
    <name evidence="1" type="ORF">DK389_13835</name>
</gene>
<dbReference type="EMBL" id="CP029550">
    <property type="protein sequence ID" value="AWN41396.1"/>
    <property type="molecule type" value="Genomic_DNA"/>
</dbReference>
<dbReference type="Proteomes" id="UP000245926">
    <property type="component" value="Chromosome"/>
</dbReference>
<keyword evidence="2" id="KW-1185">Reference proteome</keyword>
<organism evidence="1 2">
    <name type="scientific">Methylobacterium durans</name>
    <dbReference type="NCBI Taxonomy" id="2202825"/>
    <lineage>
        <taxon>Bacteria</taxon>
        <taxon>Pseudomonadati</taxon>
        <taxon>Pseudomonadota</taxon>
        <taxon>Alphaproteobacteria</taxon>
        <taxon>Hyphomicrobiales</taxon>
        <taxon>Methylobacteriaceae</taxon>
        <taxon>Methylobacterium</taxon>
    </lineage>
</organism>
<accession>A0A2U8W7V3</accession>
<dbReference type="AlphaFoldDB" id="A0A2U8W7V3"/>
<dbReference type="KEGG" id="mets:DK389_13835"/>
<name>A0A2U8W7V3_9HYPH</name>
<reference evidence="2" key="1">
    <citation type="submission" date="2018-05" db="EMBL/GenBank/DDBJ databases">
        <title>Complete Genome Sequence of Methylobacterium sp. 17SD2-17.</title>
        <authorList>
            <person name="Srinivasan S."/>
        </authorList>
    </citation>
    <scope>NUCLEOTIDE SEQUENCE [LARGE SCALE GENOMIC DNA]</scope>
    <source>
        <strain evidence="2">17SD2-17</strain>
    </source>
</reference>
<evidence type="ECO:0000313" key="2">
    <source>
        <dbReference type="Proteomes" id="UP000245926"/>
    </source>
</evidence>
<sequence length="73" mass="7356">MQTIVGIAADEVEAMAEAARDAINLRLSLLPEDGGAGFWTAVSKYYGGGFAEIAAGLCPPVSRGTGAADEGVV</sequence>
<proteinExistence type="predicted"/>
<dbReference type="OrthoDB" id="9890786at2"/>
<dbReference type="RefSeq" id="WP_109890373.1">
    <property type="nucleotide sequence ID" value="NZ_CP029550.1"/>
</dbReference>